<evidence type="ECO:0000313" key="2">
    <source>
        <dbReference type="EMBL" id="KAJ8880661.1"/>
    </source>
</evidence>
<dbReference type="Proteomes" id="UP001159363">
    <property type="component" value="Chromosome 5"/>
</dbReference>
<evidence type="ECO:0000256" key="1">
    <source>
        <dbReference type="SAM" id="MobiDB-lite"/>
    </source>
</evidence>
<feature type="compositionally biased region" description="Basic and acidic residues" evidence="1">
    <location>
        <begin position="595"/>
        <end position="612"/>
    </location>
</feature>
<accession>A0ABQ9H8R8</accession>
<dbReference type="EMBL" id="JARBHB010000006">
    <property type="protein sequence ID" value="KAJ8880661.1"/>
    <property type="molecule type" value="Genomic_DNA"/>
</dbReference>
<keyword evidence="3" id="KW-1185">Reference proteome</keyword>
<reference evidence="2 3" key="1">
    <citation type="submission" date="2023-02" db="EMBL/GenBank/DDBJ databases">
        <title>LHISI_Scaffold_Assembly.</title>
        <authorList>
            <person name="Stuart O.P."/>
            <person name="Cleave R."/>
            <person name="Magrath M.J.L."/>
            <person name="Mikheyev A.S."/>
        </authorList>
    </citation>
    <scope>NUCLEOTIDE SEQUENCE [LARGE SCALE GENOMIC DNA]</scope>
    <source>
        <strain evidence="2">Daus_M_001</strain>
        <tissue evidence="2">Leg muscle</tissue>
    </source>
</reference>
<feature type="region of interest" description="Disordered" evidence="1">
    <location>
        <begin position="566"/>
        <end position="612"/>
    </location>
</feature>
<organism evidence="2 3">
    <name type="scientific">Dryococelus australis</name>
    <dbReference type="NCBI Taxonomy" id="614101"/>
    <lineage>
        <taxon>Eukaryota</taxon>
        <taxon>Metazoa</taxon>
        <taxon>Ecdysozoa</taxon>
        <taxon>Arthropoda</taxon>
        <taxon>Hexapoda</taxon>
        <taxon>Insecta</taxon>
        <taxon>Pterygota</taxon>
        <taxon>Neoptera</taxon>
        <taxon>Polyneoptera</taxon>
        <taxon>Phasmatodea</taxon>
        <taxon>Verophasmatodea</taxon>
        <taxon>Anareolatae</taxon>
        <taxon>Phasmatidae</taxon>
        <taxon>Eurycanthinae</taxon>
        <taxon>Dryococelus</taxon>
    </lineage>
</organism>
<protein>
    <submittedName>
        <fullName evidence="2">Uncharacterized protein</fullName>
    </submittedName>
</protein>
<evidence type="ECO:0000313" key="3">
    <source>
        <dbReference type="Proteomes" id="UP001159363"/>
    </source>
</evidence>
<sequence>MSIRFSILTRRSVVVRILASHHGERRSIPGGQPPGFTHWESCRTMLKDDGFSRGSAVPLVLAFRRYSIITSFHPHRLKTSMLRAAQISSLTLIHSTKLGACAESYGNGCPQTFTRDAVIAAMPRTQHRGVNSHTGNLPRPLVNCDAINAADDHPERICISRRAHHEPHKRLVPTDSPVPSHLFTVRDDGSTLLTTVGRWKVHLVWGSLRVSRGLLGRMSSLMLPLLPIVTITLKSLPYRAPRLSDLALLCRLQAGSRKRRSNGLPTPNTMLSRNFLSQRIMTSNPTKSPRSGEARTTKAIATPSMRTDISIGKNHPHYDLTQDGLGCGRLWVRIPGKAWTRWDRVGWEGGGGLAIHEGGLFGEILAPPESISWPEVTGLFLSTPILSTQTRGPAEWRRSETPRPRNFTRTLPRFWSVVVRIEHDVLDCVEANPCANTRGIANVLNASQSTLQKVMGKLPDKYKYVAFYWQDRFYAYHYQPMQALPTPDRPACLQYCEGFQGRISQPRLLEYVPLNLRDDMWCMHYGAPPPLSPTASLNGIKGIAAGAGKRALELAKTRQWQRSDVYPWRGHRQGDTSETRGCLDLRGDYTTPAEARSRSEPDDEDARWREAKGAPRSAVVRLHDEQPSTTALRAAARWYGSNSFKTVAGCRTYLESRRLQCTRQAAAEVHLVEYPYSEHIDRDHLRIFLGSILKGGGTIRRQRKYSHRISDLEEAKINEWEKCNLPKNVLAEHPGPTRCDTLRCVGLRRAIRAVSQLSDDLSATGAV</sequence>
<name>A0ABQ9H8R8_9NEOP</name>
<feature type="compositionally biased region" description="Basic and acidic residues" evidence="1">
    <location>
        <begin position="572"/>
        <end position="587"/>
    </location>
</feature>
<comment type="caution">
    <text evidence="2">The sequence shown here is derived from an EMBL/GenBank/DDBJ whole genome shotgun (WGS) entry which is preliminary data.</text>
</comment>
<proteinExistence type="predicted"/>
<gene>
    <name evidence="2" type="ORF">PR048_017131</name>
</gene>